<dbReference type="GO" id="GO:0005506">
    <property type="term" value="F:iron ion binding"/>
    <property type="evidence" value="ECO:0007669"/>
    <property type="project" value="InterPro"/>
</dbReference>
<dbReference type="InterPro" id="IPR037165">
    <property type="entry name" value="AldOxase/xan_DH_Mopterin-bd_sf"/>
</dbReference>
<evidence type="ECO:0000259" key="1">
    <source>
        <dbReference type="Pfam" id="PF20256"/>
    </source>
</evidence>
<dbReference type="KEGG" id="ncc:104963946"/>
<feature type="domain" description="Aldehyde oxidase/xanthine dehydrogenase second molybdopterin binding" evidence="1">
    <location>
        <begin position="25"/>
        <end position="102"/>
    </location>
</feature>
<sequence>MEGQSTPYNQILGQFTLDRCWDECMFRSEYQQRRTAIELYNRQNRWTKRGLAIVPTKFGISFTALFLNQAGALVHIYTDGSVLLTHGGTEMGQGLHTKMVQVPEHSTTI</sequence>
<dbReference type="AlphaFoldDB" id="A0A6I9PRZ3"/>
<dbReference type="Pfam" id="PF20256">
    <property type="entry name" value="MoCoBD_2"/>
    <property type="match status" value="1"/>
</dbReference>
<gene>
    <name evidence="3" type="primary">LOC104963946</name>
</gene>
<name>A0A6I9PRZ3_9TELE</name>
<dbReference type="PANTHER" id="PTHR45444:SF3">
    <property type="entry name" value="XANTHINE DEHYDROGENASE"/>
    <property type="match status" value="1"/>
</dbReference>
<protein>
    <submittedName>
        <fullName evidence="3">Xanthine dehydrogenase/oxidase-like</fullName>
    </submittedName>
</protein>
<dbReference type="GeneID" id="104963946"/>
<reference evidence="3" key="1">
    <citation type="submission" date="2025-08" db="UniProtKB">
        <authorList>
            <consortium name="RefSeq"/>
        </authorList>
    </citation>
    <scope>IDENTIFICATION</scope>
    <source>
        <tissue evidence="3">Muscle</tissue>
    </source>
</reference>
<evidence type="ECO:0000313" key="2">
    <source>
        <dbReference type="Proteomes" id="UP000504611"/>
    </source>
</evidence>
<dbReference type="GO" id="GO:0016491">
    <property type="term" value="F:oxidoreductase activity"/>
    <property type="evidence" value="ECO:0007669"/>
    <property type="project" value="InterPro"/>
</dbReference>
<evidence type="ECO:0000313" key="3">
    <source>
        <dbReference type="RefSeq" id="XP_010790947.1"/>
    </source>
</evidence>
<keyword evidence="2" id="KW-1185">Reference proteome</keyword>
<dbReference type="Gene3D" id="3.30.365.10">
    <property type="entry name" value="Aldehyde oxidase/xanthine dehydrogenase, molybdopterin binding domain"/>
    <property type="match status" value="1"/>
</dbReference>
<dbReference type="InterPro" id="IPR046867">
    <property type="entry name" value="AldOxase/xan_DH_MoCoBD2"/>
</dbReference>
<dbReference type="OrthoDB" id="8300278at2759"/>
<dbReference type="RefSeq" id="XP_010790947.1">
    <property type="nucleotide sequence ID" value="XM_010792645.1"/>
</dbReference>
<organism evidence="2 3">
    <name type="scientific">Notothenia coriiceps</name>
    <name type="common">black rockcod</name>
    <dbReference type="NCBI Taxonomy" id="8208"/>
    <lineage>
        <taxon>Eukaryota</taxon>
        <taxon>Metazoa</taxon>
        <taxon>Chordata</taxon>
        <taxon>Craniata</taxon>
        <taxon>Vertebrata</taxon>
        <taxon>Euteleostomi</taxon>
        <taxon>Actinopterygii</taxon>
        <taxon>Neopterygii</taxon>
        <taxon>Teleostei</taxon>
        <taxon>Neoteleostei</taxon>
        <taxon>Acanthomorphata</taxon>
        <taxon>Eupercaria</taxon>
        <taxon>Perciformes</taxon>
        <taxon>Notothenioidei</taxon>
        <taxon>Nototheniidae</taxon>
        <taxon>Notothenia</taxon>
    </lineage>
</organism>
<dbReference type="Proteomes" id="UP000504611">
    <property type="component" value="Unplaced"/>
</dbReference>
<proteinExistence type="predicted"/>
<dbReference type="InterPro" id="IPR016208">
    <property type="entry name" value="Ald_Oxase/xanthine_DH-like"/>
</dbReference>
<dbReference type="PANTHER" id="PTHR45444">
    <property type="entry name" value="XANTHINE DEHYDROGENASE"/>
    <property type="match status" value="1"/>
</dbReference>
<accession>A0A6I9PRZ3</accession>
<dbReference type="SUPFAM" id="SSF56003">
    <property type="entry name" value="Molybdenum cofactor-binding domain"/>
    <property type="match status" value="1"/>
</dbReference>